<feature type="region of interest" description="Disordered" evidence="1">
    <location>
        <begin position="1"/>
        <end position="106"/>
    </location>
</feature>
<dbReference type="Proteomes" id="UP000324222">
    <property type="component" value="Unassembled WGS sequence"/>
</dbReference>
<proteinExistence type="predicted"/>
<evidence type="ECO:0000313" key="2">
    <source>
        <dbReference type="EMBL" id="MPC67154.1"/>
    </source>
</evidence>
<evidence type="ECO:0000256" key="1">
    <source>
        <dbReference type="SAM" id="MobiDB-lite"/>
    </source>
</evidence>
<feature type="compositionally biased region" description="Basic residues" evidence="1">
    <location>
        <begin position="9"/>
        <end position="27"/>
    </location>
</feature>
<evidence type="ECO:0000313" key="3">
    <source>
        <dbReference type="Proteomes" id="UP000324222"/>
    </source>
</evidence>
<dbReference type="EMBL" id="VSRR010025820">
    <property type="protein sequence ID" value="MPC67154.1"/>
    <property type="molecule type" value="Genomic_DNA"/>
</dbReference>
<gene>
    <name evidence="2" type="ORF">E2C01_061320</name>
</gene>
<comment type="caution">
    <text evidence="2">The sequence shown here is derived from an EMBL/GenBank/DDBJ whole genome shotgun (WGS) entry which is preliminary data.</text>
</comment>
<reference evidence="2 3" key="1">
    <citation type="submission" date="2019-05" db="EMBL/GenBank/DDBJ databases">
        <title>Another draft genome of Portunus trituberculatus and its Hox gene families provides insights of decapod evolution.</title>
        <authorList>
            <person name="Jeong J.-H."/>
            <person name="Song I."/>
            <person name="Kim S."/>
            <person name="Choi T."/>
            <person name="Kim D."/>
            <person name="Ryu S."/>
            <person name="Kim W."/>
        </authorList>
    </citation>
    <scope>NUCLEOTIDE SEQUENCE [LARGE SCALE GENOMIC DNA]</scope>
    <source>
        <tissue evidence="2">Muscle</tissue>
    </source>
</reference>
<protein>
    <submittedName>
        <fullName evidence="2">Uncharacterized protein</fullName>
    </submittedName>
</protein>
<sequence>MPETELTRQRKTGRPRVRASNKFRQLHSGKEEETTKTAGGEPYKDIQRILPSLTRQPRPRGREGAGITWGSVTDVPVVSRACPRPSGPCPRPEEGRRDRGKGGMQGRCRSSILVHIVSQERLPSCRCPRAEAPMYLLLLRRLSLPHLPFLPFPSLQIL</sequence>
<accession>A0A5B7HEQ7</accession>
<dbReference type="AlphaFoldDB" id="A0A5B7HEQ7"/>
<feature type="compositionally biased region" description="Basic and acidic residues" evidence="1">
    <location>
        <begin position="91"/>
        <end position="101"/>
    </location>
</feature>
<keyword evidence="3" id="KW-1185">Reference proteome</keyword>
<name>A0A5B7HEQ7_PORTR</name>
<organism evidence="2 3">
    <name type="scientific">Portunus trituberculatus</name>
    <name type="common">Swimming crab</name>
    <name type="synonym">Neptunus trituberculatus</name>
    <dbReference type="NCBI Taxonomy" id="210409"/>
    <lineage>
        <taxon>Eukaryota</taxon>
        <taxon>Metazoa</taxon>
        <taxon>Ecdysozoa</taxon>
        <taxon>Arthropoda</taxon>
        <taxon>Crustacea</taxon>
        <taxon>Multicrustacea</taxon>
        <taxon>Malacostraca</taxon>
        <taxon>Eumalacostraca</taxon>
        <taxon>Eucarida</taxon>
        <taxon>Decapoda</taxon>
        <taxon>Pleocyemata</taxon>
        <taxon>Brachyura</taxon>
        <taxon>Eubrachyura</taxon>
        <taxon>Portunoidea</taxon>
        <taxon>Portunidae</taxon>
        <taxon>Portuninae</taxon>
        <taxon>Portunus</taxon>
    </lineage>
</organism>